<sequence>MAIKANDFILIRKELYFRSLKLNPDSIETIDGMKVCLKNAIGLPYGTVFAVNGSAIEPVSVDELDEQVLVSSDESADNGGAATRLDNKDNRDIVDCTLNQKLDYGDIKMLQSAGSTAKEIVNELVKGNANFEKKTKFSQEKYLKKKRKRYLGLFSIERPCSRILCELYSKLRRDKCL</sequence>
<reference evidence="9" key="1">
    <citation type="submission" date="2016-06" db="UniProtKB">
        <authorList>
            <consortium name="WormBaseParasite"/>
        </authorList>
    </citation>
    <scope>IDENTIFICATION</scope>
</reference>
<dbReference type="PANTHER" id="PTHR12945">
    <property type="entry name" value="TRANSLATION INITIATION FACTOR EIF3-RELATED"/>
    <property type="match status" value="1"/>
</dbReference>
<organism evidence="9">
    <name type="scientific">Echinostoma caproni</name>
    <dbReference type="NCBI Taxonomy" id="27848"/>
    <lineage>
        <taxon>Eukaryota</taxon>
        <taxon>Metazoa</taxon>
        <taxon>Spiralia</taxon>
        <taxon>Lophotrochozoa</taxon>
        <taxon>Platyhelminthes</taxon>
        <taxon>Trematoda</taxon>
        <taxon>Digenea</taxon>
        <taxon>Plagiorchiida</taxon>
        <taxon>Echinostomata</taxon>
        <taxon>Echinostomatoidea</taxon>
        <taxon>Echinostomatidae</taxon>
        <taxon>Echinostoma</taxon>
    </lineage>
</organism>
<evidence type="ECO:0000313" key="9">
    <source>
        <dbReference type="WBParaSite" id="ECPE_0001587101-mRNA-1"/>
    </source>
</evidence>
<evidence type="ECO:0000313" key="8">
    <source>
        <dbReference type="Proteomes" id="UP000272942"/>
    </source>
</evidence>
<dbReference type="WBParaSite" id="ECPE_0001587101-mRNA-1">
    <property type="protein sequence ID" value="ECPE_0001587101-mRNA-1"/>
    <property type="gene ID" value="ECPE_0001587101"/>
</dbReference>
<evidence type="ECO:0000256" key="5">
    <source>
        <dbReference type="ARBA" id="ARBA00023242"/>
    </source>
</evidence>
<dbReference type="EMBL" id="UZAN01061903">
    <property type="protein sequence ID" value="VDP93103.1"/>
    <property type="molecule type" value="Genomic_DNA"/>
</dbReference>
<dbReference type="AlphaFoldDB" id="A0A183B9E6"/>
<dbReference type="Proteomes" id="UP000272942">
    <property type="component" value="Unassembled WGS sequence"/>
</dbReference>
<evidence type="ECO:0000256" key="4">
    <source>
        <dbReference type="ARBA" id="ARBA00022694"/>
    </source>
</evidence>
<evidence type="ECO:0000256" key="6">
    <source>
        <dbReference type="ARBA" id="ARBA00032319"/>
    </source>
</evidence>
<proteinExistence type="inferred from homology"/>
<comment type="subcellular location">
    <subcellularLocation>
        <location evidence="1">Nucleus</location>
    </subcellularLocation>
</comment>
<comment type="similarity">
    <text evidence="2">Belongs to the TRM6/GCD10 family.</text>
</comment>
<evidence type="ECO:0000313" key="7">
    <source>
        <dbReference type="EMBL" id="VDP93103.1"/>
    </source>
</evidence>
<dbReference type="Pfam" id="PF04189">
    <property type="entry name" value="Gcd10p"/>
    <property type="match status" value="1"/>
</dbReference>
<dbReference type="GO" id="GO:0031515">
    <property type="term" value="C:tRNA (m1A) methyltransferase complex"/>
    <property type="evidence" value="ECO:0007669"/>
    <property type="project" value="InterPro"/>
</dbReference>
<gene>
    <name evidence="7" type="ORF">ECPE_LOCUS15831</name>
</gene>
<dbReference type="OrthoDB" id="10254665at2759"/>
<keyword evidence="8" id="KW-1185">Reference proteome</keyword>
<dbReference type="GO" id="GO:0030488">
    <property type="term" value="P:tRNA methylation"/>
    <property type="evidence" value="ECO:0007669"/>
    <property type="project" value="InterPro"/>
</dbReference>
<protein>
    <recommendedName>
        <fullName evidence="3">tRNA (adenine(58)-N(1))-methyltransferase non-catalytic subunit TRM6</fullName>
    </recommendedName>
    <alternativeName>
        <fullName evidence="6">tRNA(m1A58)-methyltransferase subunit TRM6</fullName>
    </alternativeName>
</protein>
<name>A0A183B9E6_9TREM</name>
<reference evidence="7 8" key="2">
    <citation type="submission" date="2018-11" db="EMBL/GenBank/DDBJ databases">
        <authorList>
            <consortium name="Pathogen Informatics"/>
        </authorList>
    </citation>
    <scope>NUCLEOTIDE SEQUENCE [LARGE SCALE GENOMIC DNA]</scope>
    <source>
        <strain evidence="7 8">Egypt</strain>
    </source>
</reference>
<evidence type="ECO:0000256" key="1">
    <source>
        <dbReference type="ARBA" id="ARBA00004123"/>
    </source>
</evidence>
<accession>A0A183B9E6</accession>
<keyword evidence="4" id="KW-0819">tRNA processing</keyword>
<keyword evidence="5" id="KW-0539">Nucleus</keyword>
<evidence type="ECO:0000256" key="2">
    <source>
        <dbReference type="ARBA" id="ARBA00008320"/>
    </source>
</evidence>
<dbReference type="PANTHER" id="PTHR12945:SF0">
    <property type="entry name" value="TRNA (ADENINE(58)-N(1))-METHYLTRANSFERASE NON-CATALYTIC SUBUNIT TRM6"/>
    <property type="match status" value="1"/>
</dbReference>
<evidence type="ECO:0000256" key="3">
    <source>
        <dbReference type="ARBA" id="ARBA00021704"/>
    </source>
</evidence>
<dbReference type="InterPro" id="IPR017423">
    <property type="entry name" value="TRM6"/>
</dbReference>
<dbReference type="GO" id="GO:0005634">
    <property type="term" value="C:nucleus"/>
    <property type="evidence" value="ECO:0007669"/>
    <property type="project" value="UniProtKB-SubCell"/>
</dbReference>